<proteinExistence type="predicted"/>
<accession>A0A371JMK9</accession>
<evidence type="ECO:0000313" key="1">
    <source>
        <dbReference type="EMBL" id="RDY58381.1"/>
    </source>
</evidence>
<dbReference type="OrthoDB" id="787297at2"/>
<dbReference type="RefSeq" id="WP_116185383.1">
    <property type="nucleotide sequence ID" value="NZ_QTJX01000004.1"/>
</dbReference>
<gene>
    <name evidence="1" type="ORF">DX873_15365</name>
</gene>
<dbReference type="Proteomes" id="UP000261828">
    <property type="component" value="Unassembled WGS sequence"/>
</dbReference>
<dbReference type="AlphaFoldDB" id="A0A371JMK9"/>
<name>A0A371JMK9_9FLAO</name>
<comment type="caution">
    <text evidence="1">The sequence shown here is derived from an EMBL/GenBank/DDBJ whole genome shotgun (WGS) entry which is preliminary data.</text>
</comment>
<evidence type="ECO:0000313" key="2">
    <source>
        <dbReference type="Proteomes" id="UP000261828"/>
    </source>
</evidence>
<reference evidence="1 2" key="1">
    <citation type="submission" date="2018-08" db="EMBL/GenBank/DDBJ databases">
        <title>Muricauda nanhaiensis sp. nov., isolated from seawater of the South China Sea.</title>
        <authorList>
            <person name="Dang Y."/>
        </authorList>
    </citation>
    <scope>NUCLEOTIDE SEQUENCE [LARGE SCALE GENOMIC DNA]</scope>
    <source>
        <strain evidence="1 2">SM1704</strain>
    </source>
</reference>
<dbReference type="EMBL" id="QTJX01000004">
    <property type="protein sequence ID" value="RDY58381.1"/>
    <property type="molecule type" value="Genomic_DNA"/>
</dbReference>
<sequence>MAKKEGKEVLISVAKSSLGAIPYAGTALNEMFFDHRERVKQNRFNRFVEILGEGFTDGTEFNLENVTSEDFGDLFESVLRRVVKTKSDLKLQRFREILLKQIREPSNQMELSELYLDLVAALSEEEISILFHHQCFDLSYEERITEMNRLKDQRNEIAQKKKRETIIYERSKYADEDELVNGKISEIEKWLDTLQKFRRADFYNLPESKFMLFKQRLQAQGLLVDNRMNRIGGGNFQNMGITEFGLEFLDFIQEKNELV</sequence>
<keyword evidence="2" id="KW-1185">Reference proteome</keyword>
<organism evidence="1 2">
    <name type="scientific">Flagellimonas nanhaiensis</name>
    <dbReference type="NCBI Taxonomy" id="2292706"/>
    <lineage>
        <taxon>Bacteria</taxon>
        <taxon>Pseudomonadati</taxon>
        <taxon>Bacteroidota</taxon>
        <taxon>Flavobacteriia</taxon>
        <taxon>Flavobacteriales</taxon>
        <taxon>Flavobacteriaceae</taxon>
        <taxon>Flagellimonas</taxon>
    </lineage>
</organism>
<protein>
    <submittedName>
        <fullName evidence="1">Uncharacterized protein</fullName>
    </submittedName>
</protein>